<evidence type="ECO:0000313" key="3">
    <source>
        <dbReference type="Proteomes" id="UP000253918"/>
    </source>
</evidence>
<feature type="signal peptide" evidence="1">
    <location>
        <begin position="1"/>
        <end position="19"/>
    </location>
</feature>
<dbReference type="AlphaFoldDB" id="A0A369VZB3"/>
<accession>A0A369VZB3</accession>
<feature type="chain" id="PRO_5016661911" description="Haem-binding uptake Tiki superfamily ChaN domain-containing protein" evidence="1">
    <location>
        <begin position="20"/>
        <end position="418"/>
    </location>
</feature>
<reference evidence="2 3" key="1">
    <citation type="submission" date="2018-07" db="EMBL/GenBank/DDBJ databases">
        <title>a novel species of Sphingomonas isolated from the rhizosphere soil of Araceae plant.</title>
        <authorList>
            <person name="Zhiyong W."/>
            <person name="Qinglan Z."/>
            <person name="Zhiwei F."/>
            <person name="Ding X."/>
            <person name="Gejiao W."/>
            <person name="Shixue Z."/>
        </authorList>
    </citation>
    <scope>NUCLEOTIDE SEQUENCE [LARGE SCALE GENOMIC DNA]</scope>
    <source>
        <strain evidence="2 3">WZY 27</strain>
    </source>
</reference>
<evidence type="ECO:0000313" key="2">
    <source>
        <dbReference type="EMBL" id="RDE06977.1"/>
    </source>
</evidence>
<protein>
    <recommendedName>
        <fullName evidence="4">Haem-binding uptake Tiki superfamily ChaN domain-containing protein</fullName>
    </recommendedName>
</protein>
<proteinExistence type="predicted"/>
<organism evidence="2 3">
    <name type="scientific">Sphingomonas aracearum</name>
    <dbReference type="NCBI Taxonomy" id="2283317"/>
    <lineage>
        <taxon>Bacteria</taxon>
        <taxon>Pseudomonadati</taxon>
        <taxon>Pseudomonadota</taxon>
        <taxon>Alphaproteobacteria</taxon>
        <taxon>Sphingomonadales</taxon>
        <taxon>Sphingomonadaceae</taxon>
        <taxon>Sphingomonas</taxon>
    </lineage>
</organism>
<keyword evidence="1" id="KW-0732">Signal</keyword>
<keyword evidence="3" id="KW-1185">Reference proteome</keyword>
<evidence type="ECO:0000256" key="1">
    <source>
        <dbReference type="SAM" id="SignalP"/>
    </source>
</evidence>
<dbReference type="Proteomes" id="UP000253918">
    <property type="component" value="Unassembled WGS sequence"/>
</dbReference>
<name>A0A369VZB3_9SPHN</name>
<comment type="caution">
    <text evidence="2">The sequence shown here is derived from an EMBL/GenBank/DDBJ whole genome shotgun (WGS) entry which is preliminary data.</text>
</comment>
<dbReference type="RefSeq" id="WP_114686557.1">
    <property type="nucleotide sequence ID" value="NZ_QQNB01000001.1"/>
</dbReference>
<gene>
    <name evidence="2" type="ORF">DVW87_04745</name>
</gene>
<evidence type="ECO:0008006" key="4">
    <source>
        <dbReference type="Google" id="ProtNLM"/>
    </source>
</evidence>
<dbReference type="EMBL" id="QQNB01000001">
    <property type="protein sequence ID" value="RDE06977.1"/>
    <property type="molecule type" value="Genomic_DNA"/>
</dbReference>
<sequence length="418" mass="44688">MRHLLGLLATTSLLGSASAQEPKQVDLYTVSRNAVMAGRYLDATAVLEAEAFKPGAAVNGLPRQLWTQYTPFVTGELDPAVFGADTPPADPAMLAQLAAARPRDAVAEIARRARDTRIVILNEAHFSPRDRAFALEVARALRPLGYSVLAAETFRNDPEAGQPATGGEQLQQDGIVRRSTGFYSADPVFANFLRGAHALGYRTVAYEQRRDQTTPDGGVPEREEAQAQNLLAMLRANPAAKVLVYVGHGHVMEGSSSAGPAMMAERLKRLSGIDPLTVDQVRLAGLRPRLRVVQMAASARVGSRPAIFMKGDTPLILGDGDAGAVDLQVVHPLRSYRHGRPSWLATFGGRPVAIAPALLPTTGKRLIQAFDAAEPADAVPLDQVLVEAGKPAPMLLLPAGRRIRYAVQEPSSLATASR</sequence>
<dbReference type="OrthoDB" id="277629at2"/>
<dbReference type="SUPFAM" id="SSF159501">
    <property type="entry name" value="EreA/ChaN-like"/>
    <property type="match status" value="1"/>
</dbReference>